<sequence>MKRNFSKPLAQLLVVSLIITCFTGVFAPKSSAAVGTQVKVWETRGDKSKLINAEQDLVFVNDTNPMDLTINVNENKTYQSMEGFGASMTDSSAWLIANRLDQTARDNLMHTLFDRNSGVGFSYVRVPMGANDFSLSNYTYDDMPSGQTDENLDHFSIAHDSAYMIPVLQQALAINPELKVMATPWTAPAWMKTNGALNKGQLKPEYYDVYAQYFVKFIQAYANEGIPIDAITLQNEPHFEPAGYPGMRMEPSDQANFVKNSLGPAFQAAGIQTKIIVWDHNWDEPNYPIDVLNDPQAKAYIAGSAFHAYAGTVENQAFVHDQHPDKDIYFTESSGGEFANVFGANVVWDVQNLVIGATRNWAKTSLKWNFALDEAHGPTNGGCADCRGIVTINQQTGDVTYNEEFYSLGQASKFIAPGAVRIQSNTFGNGSIEDVAFKNPDGSKVLMALNSSKQAKTFKVRWGSQSFTYTLEAGAVVSFVWNGTQQGDVLVNPYSKLEAEDFDSMNNVQTAITPDAGGGSAVGQTSEGSYIAFNNVEFVSGTTSLKVRAAVEADAQLEFKLDSPTGRTIGTLDLAPSGGAGAAQQWVTRTAQIDSVTGTHTLYVLFHGNASVNWLQFSFDVFQDTLNYMSLYGGLEAGNLEGWNETVPSGQASAQKADNDNPRSGSYKLTYYAGTDYQQSTSHIVKVPNGTYRASVWFQKGSNTNVQLDAKNYGGADLSASAGTTDYVGQWKQLVIPEIRVSNGQVEIGVSATNKGGEWAAFDDFELFRTTTKAPAAERGTAAPSTPTNVSAQVDQGYNINLQWDAVPQAEGYKVYRSALDSASVTGAVYDEFQEIGIAPTGSTSYTDLGLRGDSTFYYRVAAFNATGESIASDRVFATTDSGKDAQAPAAPVGLKADSGIEQVKLSWEPSLESDFAKYNIYRNGLKIASVSPATVSTYTVKNLVAGVNYNFTVTAVDQAGNESAPSAPVSAASQATGTLVPLPNMDFETGTLDQWSEWHPGTQPLAGYVDNDGPRGQYKLTHWAGSDYLQSTYRTVHLPNGTYKVQVWVRTGGGQNTFQLEVKNYGGSQKNKDLRSASGGSWTAFAIDNIKVTNGQMELGVFSDAKGGNWAAIDDFEIYSYAPATPAGLQATGGDAQATLQWTANTEYDIASYNVYQDGQFVQNVTGQSVVIPSLTNGQTYSFTVSAVDTDGNESFASAPVPVTPQAADNGNGNGNGNGSGEGNGNGSGNGSGNGNGSGEGSGNGSSSSGQTSQPTVKYANGVSTISQLEVKTNTAAGVATADVQVPASIVQEAASHNPVSSIAVHVNEQTKADELNVSLPIASLQAILKSKQELSIRVQWGAVAYELPLAAVASDLEKAGPQAMLTIRITPAGAADQKKWEQAVKQLGGSMLSPATSFSVIVKDGDQAKELTSFGQHHVTRTITLGKGTASEHAVGVTMDQSGQLQFVPTTFEKQQDGTMQASLQNNHNSSYAVITLEKTFSDIPTHWAKGSIESLASKLIVTGATEDTFQPQRTVTRAEWVALLVRTLGLEQHAETTAAFSDVSADQWFAGAVGAAVNAKLVQGFEDGTFRPNASVTREQMAVSLANALAFAKHSQAAGNAANVAGLKDGQEVAAWAVPALQQLLESGIVSGTPQGYFYPKNDATRAEAAVMIDHLLQQLNS</sequence>
<comment type="similarity">
    <text evidence="1 4">Belongs to the glycosyl hydrolase 30 family.</text>
</comment>
<dbReference type="InterPro" id="IPR006584">
    <property type="entry name" value="Cellulose-bd_IV"/>
</dbReference>
<organism evidence="10 11">
    <name type="scientific">Paenibacillus curdlanolyticus YK9</name>
    <dbReference type="NCBI Taxonomy" id="717606"/>
    <lineage>
        <taxon>Bacteria</taxon>
        <taxon>Bacillati</taxon>
        <taxon>Bacillota</taxon>
        <taxon>Bacilli</taxon>
        <taxon>Bacillales</taxon>
        <taxon>Paenibacillaceae</taxon>
        <taxon>Paenibacillus</taxon>
    </lineage>
</organism>
<dbReference type="InterPro" id="IPR003961">
    <property type="entry name" value="FN3_dom"/>
</dbReference>
<dbReference type="Pfam" id="PF00041">
    <property type="entry name" value="fn3"/>
    <property type="match status" value="2"/>
</dbReference>
<dbReference type="CDD" id="cd00063">
    <property type="entry name" value="FN3"/>
    <property type="match status" value="3"/>
</dbReference>
<keyword evidence="2 6" id="KW-0732">Signal</keyword>
<accession>E0IBL5</accession>
<dbReference type="InterPro" id="IPR013780">
    <property type="entry name" value="Glyco_hydro_b"/>
</dbReference>
<evidence type="ECO:0000313" key="10">
    <source>
        <dbReference type="EMBL" id="EFM10095.1"/>
    </source>
</evidence>
<dbReference type="PROSITE" id="PS50853">
    <property type="entry name" value="FN3"/>
    <property type="match status" value="3"/>
</dbReference>
<feature type="domain" description="SLH" evidence="9">
    <location>
        <begin position="1607"/>
        <end position="1665"/>
    </location>
</feature>
<dbReference type="InterPro" id="IPR001139">
    <property type="entry name" value="Glyco_hydro_30"/>
</dbReference>
<dbReference type="GO" id="GO:0016020">
    <property type="term" value="C:membrane"/>
    <property type="evidence" value="ECO:0007669"/>
    <property type="project" value="GOC"/>
</dbReference>
<dbReference type="Gene3D" id="3.20.20.80">
    <property type="entry name" value="Glycosidases"/>
    <property type="match status" value="1"/>
</dbReference>
<dbReference type="Pfam" id="PF02055">
    <property type="entry name" value="Glyco_hydro_30"/>
    <property type="match status" value="1"/>
</dbReference>
<dbReference type="InterPro" id="IPR017853">
    <property type="entry name" value="GH"/>
</dbReference>
<reference evidence="10 11" key="1">
    <citation type="submission" date="2010-07" db="EMBL/GenBank/DDBJ databases">
        <title>The draft genome of Paenibacillus curdlanolyticus YK9.</title>
        <authorList>
            <consortium name="US DOE Joint Genome Institute (JGI-PGF)"/>
            <person name="Lucas S."/>
            <person name="Copeland A."/>
            <person name="Lapidus A."/>
            <person name="Cheng J.-F."/>
            <person name="Bruce D."/>
            <person name="Goodwin L."/>
            <person name="Pitluck S."/>
            <person name="Land M.L."/>
            <person name="Hauser L."/>
            <person name="Chang Y.-J."/>
            <person name="Jeffries C."/>
            <person name="Anderson I.J."/>
            <person name="Johnson E."/>
            <person name="Loganathan U."/>
            <person name="Mulhopadhyay B."/>
            <person name="Kyrpides N."/>
            <person name="Woyke T.J."/>
        </authorList>
    </citation>
    <scope>NUCLEOTIDE SEQUENCE [LARGE SCALE GENOMIC DNA]</scope>
    <source>
        <strain evidence="10 11">YK9</strain>
    </source>
</reference>
<dbReference type="EMBL" id="AEDD01000008">
    <property type="protein sequence ID" value="EFM10095.1"/>
    <property type="molecule type" value="Genomic_DNA"/>
</dbReference>
<evidence type="ECO:0000256" key="1">
    <source>
        <dbReference type="ARBA" id="ARBA00005382"/>
    </source>
</evidence>
<dbReference type="SMART" id="SM00606">
    <property type="entry name" value="CBD_IV"/>
    <property type="match status" value="1"/>
</dbReference>
<evidence type="ECO:0000256" key="3">
    <source>
        <dbReference type="ARBA" id="ARBA00022801"/>
    </source>
</evidence>
<dbReference type="SMART" id="SM00060">
    <property type="entry name" value="FN3"/>
    <property type="match status" value="3"/>
</dbReference>
<dbReference type="Proteomes" id="UP000005387">
    <property type="component" value="Unassembled WGS sequence"/>
</dbReference>
<dbReference type="Pfam" id="PF03422">
    <property type="entry name" value="CBM_6"/>
    <property type="match status" value="1"/>
</dbReference>
<proteinExistence type="inferred from homology"/>
<feature type="domain" description="Fibronectin type-III" evidence="7">
    <location>
        <begin position="888"/>
        <end position="977"/>
    </location>
</feature>
<feature type="domain" description="SLH" evidence="9">
    <location>
        <begin position="1539"/>
        <end position="1602"/>
    </location>
</feature>
<evidence type="ECO:0000259" key="7">
    <source>
        <dbReference type="PROSITE" id="PS50853"/>
    </source>
</evidence>
<dbReference type="InterPro" id="IPR036116">
    <property type="entry name" value="FN3_sf"/>
</dbReference>
<dbReference type="InterPro" id="IPR033453">
    <property type="entry name" value="Glyco_hydro_30_TIM-barrel"/>
</dbReference>
<dbReference type="PRINTS" id="PR00843">
    <property type="entry name" value="GLHYDRLASE30"/>
</dbReference>
<dbReference type="InterPro" id="IPR013783">
    <property type="entry name" value="Ig-like_fold"/>
</dbReference>
<evidence type="ECO:0000259" key="8">
    <source>
        <dbReference type="PROSITE" id="PS51175"/>
    </source>
</evidence>
<feature type="compositionally biased region" description="Gly residues" evidence="5">
    <location>
        <begin position="1213"/>
        <end position="1245"/>
    </location>
</feature>
<dbReference type="Gene3D" id="2.60.40.1180">
    <property type="entry name" value="Golgi alpha-mannosidase II"/>
    <property type="match status" value="1"/>
</dbReference>
<dbReference type="RefSeq" id="WP_006039042.1">
    <property type="nucleotide sequence ID" value="NZ_AEDD01000008.1"/>
</dbReference>
<dbReference type="SUPFAM" id="SSF51011">
    <property type="entry name" value="Glycosyl hydrolase domain"/>
    <property type="match status" value="1"/>
</dbReference>
<dbReference type="InterPro" id="IPR001119">
    <property type="entry name" value="SLH_dom"/>
</dbReference>
<feature type="signal peptide" evidence="6">
    <location>
        <begin position="1"/>
        <end position="27"/>
    </location>
</feature>
<dbReference type="PROSITE" id="PS51175">
    <property type="entry name" value="CBM6"/>
    <property type="match status" value="1"/>
</dbReference>
<feature type="domain" description="CBM6" evidence="8">
    <location>
        <begin position="495"/>
        <end position="618"/>
    </location>
</feature>
<dbReference type="STRING" id="717606.PaecuDRAFT_3054"/>
<dbReference type="eggNOG" id="COG4733">
    <property type="taxonomic scope" value="Bacteria"/>
</dbReference>
<feature type="domain" description="SLH" evidence="9">
    <location>
        <begin position="1478"/>
        <end position="1538"/>
    </location>
</feature>
<feature type="region of interest" description="Disordered" evidence="5">
    <location>
        <begin position="1195"/>
        <end position="1257"/>
    </location>
</feature>
<dbReference type="InterPro" id="IPR033452">
    <property type="entry name" value="GH30_C"/>
</dbReference>
<evidence type="ECO:0000256" key="5">
    <source>
        <dbReference type="SAM" id="MobiDB-lite"/>
    </source>
</evidence>
<dbReference type="GO" id="GO:0006680">
    <property type="term" value="P:glucosylceramide catabolic process"/>
    <property type="evidence" value="ECO:0007669"/>
    <property type="project" value="TreeGrafter"/>
</dbReference>
<dbReference type="InterPro" id="IPR008979">
    <property type="entry name" value="Galactose-bd-like_sf"/>
</dbReference>
<dbReference type="CDD" id="cd04084">
    <property type="entry name" value="CBM6_xylanase-like"/>
    <property type="match status" value="1"/>
</dbReference>
<dbReference type="Pfam" id="PF00395">
    <property type="entry name" value="SLH"/>
    <property type="match status" value="3"/>
</dbReference>
<dbReference type="SUPFAM" id="SSF49265">
    <property type="entry name" value="Fibronectin type III"/>
    <property type="match status" value="2"/>
</dbReference>
<dbReference type="PROSITE" id="PS51272">
    <property type="entry name" value="SLH"/>
    <property type="match status" value="3"/>
</dbReference>
<dbReference type="PANTHER" id="PTHR11069">
    <property type="entry name" value="GLUCOSYLCERAMIDASE"/>
    <property type="match status" value="1"/>
</dbReference>
<feature type="domain" description="Fibronectin type-III" evidence="7">
    <location>
        <begin position="1123"/>
        <end position="1209"/>
    </location>
</feature>
<dbReference type="SUPFAM" id="SSF51445">
    <property type="entry name" value="(Trans)glycosidases"/>
    <property type="match status" value="1"/>
</dbReference>
<keyword evidence="3 4" id="KW-0378">Hydrolase</keyword>
<gene>
    <name evidence="10" type="ORF">PaecuDRAFT_3054</name>
</gene>
<dbReference type="Gene3D" id="2.60.40.10">
    <property type="entry name" value="Immunoglobulins"/>
    <property type="match status" value="3"/>
</dbReference>
<evidence type="ECO:0000256" key="4">
    <source>
        <dbReference type="RuleBase" id="RU361188"/>
    </source>
</evidence>
<evidence type="ECO:0000313" key="11">
    <source>
        <dbReference type="Proteomes" id="UP000005387"/>
    </source>
</evidence>
<dbReference type="GO" id="GO:0030246">
    <property type="term" value="F:carbohydrate binding"/>
    <property type="evidence" value="ECO:0007669"/>
    <property type="project" value="InterPro"/>
</dbReference>
<dbReference type="OrthoDB" id="9806701at2"/>
<dbReference type="Gene3D" id="2.60.120.260">
    <property type="entry name" value="Galactose-binding domain-like"/>
    <property type="match status" value="3"/>
</dbReference>
<feature type="domain" description="Fibronectin type-III" evidence="7">
    <location>
        <begin position="786"/>
        <end position="883"/>
    </location>
</feature>
<dbReference type="Pfam" id="PF17189">
    <property type="entry name" value="Glyco_hydro_30C"/>
    <property type="match status" value="1"/>
</dbReference>
<evidence type="ECO:0000259" key="9">
    <source>
        <dbReference type="PROSITE" id="PS51272"/>
    </source>
</evidence>
<dbReference type="PANTHER" id="PTHR11069:SF23">
    <property type="entry name" value="LYSOSOMAL ACID GLUCOSYLCERAMIDASE"/>
    <property type="match status" value="1"/>
</dbReference>
<keyword evidence="11" id="KW-1185">Reference proteome</keyword>
<dbReference type="eggNOG" id="COG5520">
    <property type="taxonomic scope" value="Bacteria"/>
</dbReference>
<evidence type="ECO:0000256" key="2">
    <source>
        <dbReference type="ARBA" id="ARBA00022729"/>
    </source>
</evidence>
<dbReference type="SUPFAM" id="SSF49785">
    <property type="entry name" value="Galactose-binding domain-like"/>
    <property type="match status" value="1"/>
</dbReference>
<dbReference type="eggNOG" id="COG5492">
    <property type="taxonomic scope" value="Bacteria"/>
</dbReference>
<feature type="chain" id="PRO_5039220897" evidence="6">
    <location>
        <begin position="28"/>
        <end position="1665"/>
    </location>
</feature>
<protein>
    <submittedName>
        <fullName evidence="10">Glycoside hydrolase family 30</fullName>
    </submittedName>
</protein>
<name>E0IBL5_9BACL</name>
<dbReference type="GO" id="GO:0004348">
    <property type="term" value="F:glucosylceramidase activity"/>
    <property type="evidence" value="ECO:0007669"/>
    <property type="project" value="InterPro"/>
</dbReference>
<keyword evidence="4" id="KW-0326">Glycosidase</keyword>
<dbReference type="InterPro" id="IPR005084">
    <property type="entry name" value="CBM6"/>
</dbReference>
<evidence type="ECO:0000256" key="6">
    <source>
        <dbReference type="SAM" id="SignalP"/>
    </source>
</evidence>